<accession>A0AAV6FHZ1</accession>
<feature type="region of interest" description="Disordered" evidence="1">
    <location>
        <begin position="112"/>
        <end position="134"/>
    </location>
</feature>
<dbReference type="EMBL" id="JADWDJ010000023">
    <property type="protein sequence ID" value="KAG5262075.1"/>
    <property type="molecule type" value="Genomic_DNA"/>
</dbReference>
<evidence type="ECO:0000256" key="2">
    <source>
        <dbReference type="SAM" id="Phobius"/>
    </source>
</evidence>
<evidence type="ECO:0000256" key="1">
    <source>
        <dbReference type="SAM" id="MobiDB-lite"/>
    </source>
</evidence>
<dbReference type="GO" id="GO:0006606">
    <property type="term" value="P:protein import into nucleus"/>
    <property type="evidence" value="ECO:0007669"/>
    <property type="project" value="TreeGrafter"/>
</dbReference>
<name>A0AAV6FHZ1_9TELE</name>
<sequence>MIKPLFSLSIYPAVCELKNGTNCEECLKNVSCLWCIKTKSCVTYPVATILPPHSLCPLNEARWGQCSINFQTLIIAMAVVGGVIILAFFICLFCCCKCENVGSSSFESKMQRQADKRKGKSDTRKAEMRTRHDEIRQKYGLSRASPYARFENN</sequence>
<gene>
    <name evidence="3" type="ORF">AALO_G00291910</name>
</gene>
<organism evidence="3 4">
    <name type="scientific">Alosa alosa</name>
    <name type="common">allis shad</name>
    <dbReference type="NCBI Taxonomy" id="278164"/>
    <lineage>
        <taxon>Eukaryota</taxon>
        <taxon>Metazoa</taxon>
        <taxon>Chordata</taxon>
        <taxon>Craniata</taxon>
        <taxon>Vertebrata</taxon>
        <taxon>Euteleostomi</taxon>
        <taxon>Actinopterygii</taxon>
        <taxon>Neopterygii</taxon>
        <taxon>Teleostei</taxon>
        <taxon>Clupei</taxon>
        <taxon>Clupeiformes</taxon>
        <taxon>Clupeoidei</taxon>
        <taxon>Clupeidae</taxon>
        <taxon>Alosa</taxon>
    </lineage>
</organism>
<proteinExistence type="predicted"/>
<keyword evidence="2" id="KW-1133">Transmembrane helix</keyword>
<dbReference type="Proteomes" id="UP000823561">
    <property type="component" value="Chromosome 23"/>
</dbReference>
<keyword evidence="4" id="KW-1185">Reference proteome</keyword>
<dbReference type="PANTHER" id="PTHR15191">
    <property type="entry name" value="PROTEIN CBG20567"/>
    <property type="match status" value="1"/>
</dbReference>
<dbReference type="AlphaFoldDB" id="A0AAV6FHZ1"/>
<reference evidence="3" key="1">
    <citation type="submission" date="2020-10" db="EMBL/GenBank/DDBJ databases">
        <title>Chromosome-scale genome assembly of the Allis shad, Alosa alosa.</title>
        <authorList>
            <person name="Margot Z."/>
            <person name="Christophe K."/>
            <person name="Cabau C."/>
            <person name="Louis A."/>
            <person name="Berthelot C."/>
            <person name="Parey E."/>
            <person name="Roest Crollius H."/>
            <person name="Montfort J."/>
            <person name="Robinson-Rechavi M."/>
            <person name="Bucao C."/>
            <person name="Bouchez O."/>
            <person name="Gislard M."/>
            <person name="Lluch J."/>
            <person name="Milhes M."/>
            <person name="Lampietro C."/>
            <person name="Lopez Roques C."/>
            <person name="Donnadieu C."/>
            <person name="Braasch I."/>
            <person name="Desvignes T."/>
            <person name="Postlethwait J."/>
            <person name="Bobe J."/>
            <person name="Guiguen Y."/>
        </authorList>
    </citation>
    <scope>NUCLEOTIDE SEQUENCE</scope>
    <source>
        <strain evidence="3">M-15738</strain>
        <tissue evidence="3">Blood</tissue>
    </source>
</reference>
<evidence type="ECO:0008006" key="5">
    <source>
        <dbReference type="Google" id="ProtNLM"/>
    </source>
</evidence>
<feature type="transmembrane region" description="Helical" evidence="2">
    <location>
        <begin position="72"/>
        <end position="90"/>
    </location>
</feature>
<keyword evidence="2" id="KW-0472">Membrane</keyword>
<evidence type="ECO:0000313" key="3">
    <source>
        <dbReference type="EMBL" id="KAG5262075.1"/>
    </source>
</evidence>
<protein>
    <recommendedName>
        <fullName evidence="5">Pituitary tumor-transforming gene 1 protein-interacting protein-like</fullName>
    </recommendedName>
</protein>
<dbReference type="GO" id="GO:0005737">
    <property type="term" value="C:cytoplasm"/>
    <property type="evidence" value="ECO:0007669"/>
    <property type="project" value="TreeGrafter"/>
</dbReference>
<dbReference type="PANTHER" id="PTHR15191:SF13">
    <property type="entry name" value="PTTG1-INTERACTING PROTEIN A"/>
    <property type="match status" value="1"/>
</dbReference>
<comment type="caution">
    <text evidence="3">The sequence shown here is derived from an EMBL/GenBank/DDBJ whole genome shotgun (WGS) entry which is preliminary data.</text>
</comment>
<evidence type="ECO:0000313" key="4">
    <source>
        <dbReference type="Proteomes" id="UP000823561"/>
    </source>
</evidence>
<keyword evidence="2" id="KW-0812">Transmembrane</keyword>
<dbReference type="InterPro" id="IPR052304">
    <property type="entry name" value="PTTG1IP"/>
</dbReference>
<dbReference type="GO" id="GO:0005634">
    <property type="term" value="C:nucleus"/>
    <property type="evidence" value="ECO:0007669"/>
    <property type="project" value="TreeGrafter"/>
</dbReference>